<reference evidence="1 2" key="1">
    <citation type="submission" date="2015-07" db="EMBL/GenBank/DDBJ databases">
        <authorList>
            <person name="Noorani M."/>
        </authorList>
    </citation>
    <scope>NUCLEOTIDE SEQUENCE [LARGE SCALE GENOMIC DNA]</scope>
    <source>
        <strain evidence="1">BBA 69670</strain>
    </source>
</reference>
<protein>
    <recommendedName>
        <fullName evidence="3">Laminin domain protein</fullName>
    </recommendedName>
</protein>
<evidence type="ECO:0000313" key="2">
    <source>
        <dbReference type="Proteomes" id="UP000044841"/>
    </source>
</evidence>
<name>A0A0K6FTQ1_9AGAM</name>
<evidence type="ECO:0000313" key="1">
    <source>
        <dbReference type="EMBL" id="CUA69487.1"/>
    </source>
</evidence>
<dbReference type="Gene3D" id="6.10.250.1010">
    <property type="match status" value="1"/>
</dbReference>
<organism evidence="1 2">
    <name type="scientific">Rhizoctonia solani</name>
    <dbReference type="NCBI Taxonomy" id="456999"/>
    <lineage>
        <taxon>Eukaryota</taxon>
        <taxon>Fungi</taxon>
        <taxon>Dikarya</taxon>
        <taxon>Basidiomycota</taxon>
        <taxon>Agaricomycotina</taxon>
        <taxon>Agaricomycetes</taxon>
        <taxon>Cantharellales</taxon>
        <taxon>Ceratobasidiaceae</taxon>
        <taxon>Rhizoctonia</taxon>
    </lineage>
</organism>
<evidence type="ECO:0008006" key="3">
    <source>
        <dbReference type="Google" id="ProtNLM"/>
    </source>
</evidence>
<accession>A0A0K6FTQ1</accession>
<dbReference type="EMBL" id="CYGV01000813">
    <property type="protein sequence ID" value="CUA69487.1"/>
    <property type="molecule type" value="Genomic_DNA"/>
</dbReference>
<gene>
    <name evidence="1" type="ORF">RSOLAG22IIIB_08494</name>
</gene>
<dbReference type="AlphaFoldDB" id="A0A0K6FTQ1"/>
<sequence length="292" mass="32498">MFDDSSHHIWGPPDLPSYLKNVYDLKPIVGTPSDEEIIGIHAVIRVANKVADVQGIGDPKLLPQLLEYLFEVQMAKYQSRYLGAMFPESFTYTPPSLPVHVEVRLESITGAPSDEEIGKVHEATRSYQQFANADAKSTHKTTLISFVLDLKTFSSVIASYRRRSRGQAQASFQTLSTEAVSQERTMVEETLNNAGAGNLAVEPQRSAPPVNGTTARDAIAQSNRLAEQTNQLTERSNLLIEQSNRIAERANRLLEQSSRPVEKSNKLAEKFNGLNLHLEEFNHLVKESTQPV</sequence>
<keyword evidence="2" id="KW-1185">Reference proteome</keyword>
<dbReference type="Proteomes" id="UP000044841">
    <property type="component" value="Unassembled WGS sequence"/>
</dbReference>
<proteinExistence type="predicted"/>